<protein>
    <submittedName>
        <fullName evidence="1">Uncharacterized protein</fullName>
    </submittedName>
</protein>
<dbReference type="Proteomes" id="UP000184074">
    <property type="component" value="Unassembled WGS sequence"/>
</dbReference>
<evidence type="ECO:0000313" key="2">
    <source>
        <dbReference type="Proteomes" id="UP000184074"/>
    </source>
</evidence>
<sequence>MGNSQTEVGYSSLFSSFDKFLMRYFNGDVTATAGRSVRSALLTS</sequence>
<dbReference type="AlphaFoldDB" id="A0A1M5L5T4"/>
<organism evidence="1 2">
    <name type="scientific">Cognatiyoonia sediminum</name>
    <dbReference type="NCBI Taxonomy" id="1508389"/>
    <lineage>
        <taxon>Bacteria</taxon>
        <taxon>Pseudomonadati</taxon>
        <taxon>Pseudomonadota</taxon>
        <taxon>Alphaproteobacteria</taxon>
        <taxon>Rhodobacterales</taxon>
        <taxon>Paracoccaceae</taxon>
        <taxon>Cognatiyoonia</taxon>
    </lineage>
</organism>
<proteinExistence type="predicted"/>
<reference evidence="1 2" key="1">
    <citation type="submission" date="2016-11" db="EMBL/GenBank/DDBJ databases">
        <authorList>
            <person name="Jaros S."/>
            <person name="Januszkiewicz K."/>
            <person name="Wedrychowicz H."/>
        </authorList>
    </citation>
    <scope>NUCLEOTIDE SEQUENCE [LARGE SCALE GENOMIC DNA]</scope>
    <source>
        <strain evidence="1 2">DSM 28715</strain>
    </source>
</reference>
<accession>A0A1M5L5T4</accession>
<keyword evidence="2" id="KW-1185">Reference proteome</keyword>
<evidence type="ECO:0000313" key="1">
    <source>
        <dbReference type="EMBL" id="SHG60320.1"/>
    </source>
</evidence>
<name>A0A1M5L5T4_9RHOB</name>
<gene>
    <name evidence="1" type="ORF">SAMN05444003_0116</name>
</gene>
<dbReference type="EMBL" id="FQXB01000001">
    <property type="protein sequence ID" value="SHG60320.1"/>
    <property type="molecule type" value="Genomic_DNA"/>
</dbReference>